<dbReference type="PANTHER" id="PTHR48125">
    <property type="entry name" value="LP07818P1"/>
    <property type="match status" value="1"/>
</dbReference>
<comment type="caution">
    <text evidence="2">The sequence shown here is derived from an EMBL/GenBank/DDBJ whole genome shotgun (WGS) entry which is preliminary data.</text>
</comment>
<evidence type="ECO:0008006" key="4">
    <source>
        <dbReference type="Google" id="ProtNLM"/>
    </source>
</evidence>
<dbReference type="AlphaFoldDB" id="A0A1X0NMQ6"/>
<dbReference type="GeneID" id="39989006"/>
<evidence type="ECO:0000313" key="3">
    <source>
        <dbReference type="Proteomes" id="UP000192257"/>
    </source>
</evidence>
<feature type="compositionally biased region" description="Pro residues" evidence="1">
    <location>
        <begin position="35"/>
        <end position="53"/>
    </location>
</feature>
<evidence type="ECO:0000256" key="1">
    <source>
        <dbReference type="SAM" id="MobiDB-lite"/>
    </source>
</evidence>
<keyword evidence="3" id="KW-1185">Reference proteome</keyword>
<protein>
    <recommendedName>
        <fullName evidence="4">Formin</fullName>
    </recommendedName>
</protein>
<dbReference type="PRINTS" id="PR01217">
    <property type="entry name" value="PRICHEXTENSN"/>
</dbReference>
<feature type="region of interest" description="Disordered" evidence="1">
    <location>
        <begin position="258"/>
        <end position="278"/>
    </location>
</feature>
<dbReference type="RefSeq" id="XP_028879495.1">
    <property type="nucleotide sequence ID" value="XM_029029226.1"/>
</dbReference>
<accession>A0A1X0NMQ6</accession>
<dbReference type="PANTHER" id="PTHR48125:SF10">
    <property type="entry name" value="OS12G0136300 PROTEIN"/>
    <property type="match status" value="1"/>
</dbReference>
<dbReference type="VEuPathDB" id="TriTrypDB:TM35_000351730"/>
<feature type="region of interest" description="Disordered" evidence="1">
    <location>
        <begin position="1"/>
        <end position="88"/>
    </location>
</feature>
<gene>
    <name evidence="2" type="ORF">TM35_000351730</name>
</gene>
<dbReference type="Proteomes" id="UP000192257">
    <property type="component" value="Unassembled WGS sequence"/>
</dbReference>
<dbReference type="STRING" id="67003.A0A1X0NMQ6"/>
<reference evidence="2 3" key="1">
    <citation type="submission" date="2017-03" db="EMBL/GenBank/DDBJ databases">
        <title>An alternative strategy for trypanosome survival in the mammalian bloodstream revealed through genome and transcriptome analysis of the ubiquitous bovine parasite Trypanosoma (Megatrypanum) theileri.</title>
        <authorList>
            <person name="Kelly S."/>
            <person name="Ivens A."/>
            <person name="Mott A."/>
            <person name="O'Neill E."/>
            <person name="Emms D."/>
            <person name="Macleod O."/>
            <person name="Voorheis P."/>
            <person name="Matthews J."/>
            <person name="Matthews K."/>
            <person name="Carrington M."/>
        </authorList>
    </citation>
    <scope>NUCLEOTIDE SEQUENCE [LARGE SCALE GENOMIC DNA]</scope>
    <source>
        <strain evidence="2">Edinburgh</strain>
    </source>
</reference>
<feature type="compositionally biased region" description="Low complexity" evidence="1">
    <location>
        <begin position="54"/>
        <end position="64"/>
    </location>
</feature>
<sequence>MPPPPPPPPPGLKKAPAPLPPAAEGAVVGVKETVNPPPPPPPGLKKAPAPLPPAAEGAVVGVKETVNPPPPPPPGLKKAPAPLPAAAEGAVVGVKETVNPPQPQPPPPGLKNMKDSPPVVFVAGEDEAQPESSLAEKKNHVPSLSWELGKLNGRGLPRLCSGVGVDGTIAGRSPSPFVSSTVTAVGDDIDVIGCTKSPVHHHPRDKLFYSPQGRVNDFSTTTAVATGIVGSDDVVGSNNPSVIRDNLLRLLEKLSHNRDGDAGRTGSSGEKEKGCNNRPHVDVDDALDDLFAHVISVLESIVQKFLFHSLTREWKSKICISESVQSSATKEYDLPWLLAWREAQCQDEEAWIIWKSALCRSWRRTRRECASRDRSEALAITLFQLDPLRVASSRLTLNPFPHDVERLQDERRKTRAKLHALICHVLYTCPVILIDKYTQRLAVTAEIDLDLLRRWILETRGNGDTEENIIGFIHALNSRELDKIDDVELTSLDEVERLFAAERRALLSRFDAGLLPPPSRVVEPVSSCNPPLYPASSVSPPPLYSTTALRRHVDPTPVELRPQTFTTLEWSPMARKPLEMEISLATRFASSPDDVMYPISTAKVEHETPRVKRLAGSGGRFMVWQQDDLKSSSASCSPHVRILDAERSVRQLPSALKSPRSLSSW</sequence>
<feature type="compositionally biased region" description="Low complexity" evidence="1">
    <location>
        <begin position="76"/>
        <end position="88"/>
    </location>
</feature>
<name>A0A1X0NMQ6_9TRYP</name>
<proteinExistence type="predicted"/>
<dbReference type="OrthoDB" id="252267at2759"/>
<feature type="compositionally biased region" description="Basic and acidic residues" evidence="1">
    <location>
        <begin position="269"/>
        <end position="278"/>
    </location>
</feature>
<feature type="compositionally biased region" description="Low complexity" evidence="1">
    <location>
        <begin position="22"/>
        <end position="32"/>
    </location>
</feature>
<feature type="compositionally biased region" description="Pro residues" evidence="1">
    <location>
        <begin position="1"/>
        <end position="21"/>
    </location>
</feature>
<dbReference type="EMBL" id="NBCO01000035">
    <property type="protein sequence ID" value="ORC85429.1"/>
    <property type="molecule type" value="Genomic_DNA"/>
</dbReference>
<organism evidence="2 3">
    <name type="scientific">Trypanosoma theileri</name>
    <dbReference type="NCBI Taxonomy" id="67003"/>
    <lineage>
        <taxon>Eukaryota</taxon>
        <taxon>Discoba</taxon>
        <taxon>Euglenozoa</taxon>
        <taxon>Kinetoplastea</taxon>
        <taxon>Metakinetoplastina</taxon>
        <taxon>Trypanosomatida</taxon>
        <taxon>Trypanosomatidae</taxon>
        <taxon>Trypanosoma</taxon>
    </lineage>
</organism>
<evidence type="ECO:0000313" key="2">
    <source>
        <dbReference type="EMBL" id="ORC85429.1"/>
    </source>
</evidence>